<reference evidence="5 8" key="3">
    <citation type="submission" date="2019-12" db="EMBL/GenBank/DDBJ databases">
        <authorList>
            <person name="Jiao W.-B."/>
            <person name="Schneeberger K."/>
        </authorList>
    </citation>
    <scope>NUCLEOTIDE SEQUENCE [LARGE SCALE GENOMIC DNA]</scope>
    <source>
        <strain evidence="8">cv. C24</strain>
    </source>
</reference>
<evidence type="ECO:0000313" key="6">
    <source>
        <dbReference type="EMBL" id="OAO89532.1"/>
    </source>
</evidence>
<gene>
    <name evidence="6" type="ordered locus">AXX17_At5g60570</name>
    <name evidence="5" type="ORF">C24_LOCUS26240</name>
</gene>
<dbReference type="AlphaFoldDB" id="A0A178U8U4"/>
<organism evidence="6 7">
    <name type="scientific">Arabidopsis thaliana</name>
    <name type="common">Mouse-ear cress</name>
    <dbReference type="NCBI Taxonomy" id="3702"/>
    <lineage>
        <taxon>Eukaryota</taxon>
        <taxon>Viridiplantae</taxon>
        <taxon>Streptophyta</taxon>
        <taxon>Embryophyta</taxon>
        <taxon>Tracheophyta</taxon>
        <taxon>Spermatophyta</taxon>
        <taxon>Magnoliopsida</taxon>
        <taxon>eudicotyledons</taxon>
        <taxon>Gunneridae</taxon>
        <taxon>Pentapetalae</taxon>
        <taxon>rosids</taxon>
        <taxon>malvids</taxon>
        <taxon>Brassicales</taxon>
        <taxon>Brassicaceae</taxon>
        <taxon>Camelineae</taxon>
        <taxon>Arabidopsis</taxon>
    </lineage>
</organism>
<evidence type="ECO:0000313" key="8">
    <source>
        <dbReference type="Proteomes" id="UP000434276"/>
    </source>
</evidence>
<accession>A0A178U8U4</accession>
<keyword evidence="3" id="KW-0862">Zinc</keyword>
<feature type="compositionally biased region" description="Polar residues" evidence="4">
    <location>
        <begin position="114"/>
        <end position="132"/>
    </location>
</feature>
<keyword evidence="2" id="KW-0863">Zinc-finger</keyword>
<dbReference type="Gene3D" id="3.30.40.10">
    <property type="entry name" value="Zinc/RING finger domain, C3HC4 (zinc finger)"/>
    <property type="match status" value="1"/>
</dbReference>
<evidence type="ECO:0000256" key="4">
    <source>
        <dbReference type="SAM" id="MobiDB-lite"/>
    </source>
</evidence>
<feature type="region of interest" description="Disordered" evidence="4">
    <location>
        <begin position="114"/>
        <end position="164"/>
    </location>
</feature>
<name>A0A178U8U4_ARATH</name>
<dbReference type="Proteomes" id="UP000078284">
    <property type="component" value="Chromosome 5"/>
</dbReference>
<dbReference type="GO" id="GO:0008270">
    <property type="term" value="F:zinc ion binding"/>
    <property type="evidence" value="ECO:0007669"/>
    <property type="project" value="UniProtKB-KW"/>
</dbReference>
<accession>A0A5S9YG55</accession>
<dbReference type="Proteomes" id="UP000434276">
    <property type="component" value="Unassembled WGS sequence"/>
</dbReference>
<evidence type="ECO:0000256" key="2">
    <source>
        <dbReference type="ARBA" id="ARBA00022771"/>
    </source>
</evidence>
<evidence type="ECO:0000256" key="3">
    <source>
        <dbReference type="ARBA" id="ARBA00022833"/>
    </source>
</evidence>
<protein>
    <recommendedName>
        <fullName evidence="9">Zinc finger PHD-type domain-containing protein</fullName>
    </recommendedName>
</protein>
<dbReference type="EMBL" id="LUHQ01000005">
    <property type="protein sequence ID" value="OAO89532.1"/>
    <property type="molecule type" value="Genomic_DNA"/>
</dbReference>
<dbReference type="InterPro" id="IPR013083">
    <property type="entry name" value="Znf_RING/FYVE/PHD"/>
</dbReference>
<keyword evidence="1" id="KW-0479">Metal-binding</keyword>
<sequence length="164" mass="17548">MADESGYDAGSDAGSDASLPSSEISFVEVKKPCEVCGSNANDHAIMTCFLCRDTREHIYCARVHLRSVPRMWICEECRMNPVVVNNVAPVDQEAAASSSRITYQVADSEVVNQTMTSSDSGNQISATHQQPPQAHASPVAVEAVPMDTSSSDNQQPPSDSESAI</sequence>
<proteinExistence type="predicted"/>
<dbReference type="ExpressionAtlas" id="A0A178U8U4">
    <property type="expression patterns" value="baseline and differential"/>
</dbReference>
<dbReference type="OrthoDB" id="651601at2759"/>
<evidence type="ECO:0000313" key="5">
    <source>
        <dbReference type="EMBL" id="CAA0411222.1"/>
    </source>
</evidence>
<dbReference type="EMBL" id="CACSHJ010000096">
    <property type="protein sequence ID" value="CAA0411222.1"/>
    <property type="molecule type" value="Genomic_DNA"/>
</dbReference>
<dbReference type="SUPFAM" id="SSF57903">
    <property type="entry name" value="FYVE/PHD zinc finger"/>
    <property type="match status" value="1"/>
</dbReference>
<reference evidence="7" key="1">
    <citation type="journal article" date="2016" name="Proc. Natl. Acad. Sci. U.S.A.">
        <title>Chromosome-level assembly of Arabidopsis thaliana Ler reveals the extent of translocation and inversion polymorphisms.</title>
        <authorList>
            <person name="Zapata L."/>
            <person name="Ding J."/>
            <person name="Willing E.M."/>
            <person name="Hartwig B."/>
            <person name="Bezdan D."/>
            <person name="Jiao W.B."/>
            <person name="Patel V."/>
            <person name="Velikkakam James G."/>
            <person name="Koornneef M."/>
            <person name="Ossowski S."/>
            <person name="Schneeberger K."/>
        </authorList>
    </citation>
    <scope>NUCLEOTIDE SEQUENCE [LARGE SCALE GENOMIC DNA]</scope>
    <source>
        <strain evidence="7">cv. Landsberg erecta</strain>
    </source>
</reference>
<reference evidence="6" key="2">
    <citation type="submission" date="2016-03" db="EMBL/GenBank/DDBJ databases">
        <title>Full-length assembly of Arabidopsis thaliana Ler reveals the complement of translocations and inversions.</title>
        <authorList>
            <person name="Zapata L."/>
            <person name="Schneeberger K."/>
            <person name="Ossowski S."/>
        </authorList>
    </citation>
    <scope>NUCLEOTIDE SEQUENCE [LARGE SCALE GENOMIC DNA]</scope>
    <source>
        <tissue evidence="6">Leaf</tissue>
    </source>
</reference>
<evidence type="ECO:0000313" key="7">
    <source>
        <dbReference type="Proteomes" id="UP000078284"/>
    </source>
</evidence>
<dbReference type="InterPro" id="IPR011011">
    <property type="entry name" value="Znf_FYVE_PHD"/>
</dbReference>
<evidence type="ECO:0008006" key="9">
    <source>
        <dbReference type="Google" id="ProtNLM"/>
    </source>
</evidence>
<feature type="compositionally biased region" description="Low complexity" evidence="4">
    <location>
        <begin position="149"/>
        <end position="164"/>
    </location>
</feature>
<evidence type="ECO:0000256" key="1">
    <source>
        <dbReference type="ARBA" id="ARBA00022723"/>
    </source>
</evidence>